<evidence type="ECO:0000313" key="6">
    <source>
        <dbReference type="EMBL" id="GKH03397.1"/>
    </source>
</evidence>
<dbReference type="InterPro" id="IPR003810">
    <property type="entry name" value="Mntp/YtaF"/>
</dbReference>
<proteinExistence type="predicted"/>
<feature type="transmembrane region" description="Helical" evidence="5">
    <location>
        <begin position="69"/>
        <end position="87"/>
    </location>
</feature>
<organism evidence="6 7">
    <name type="scientific">Hungatella hathewayi</name>
    <dbReference type="NCBI Taxonomy" id="154046"/>
    <lineage>
        <taxon>Bacteria</taxon>
        <taxon>Bacillati</taxon>
        <taxon>Bacillota</taxon>
        <taxon>Clostridia</taxon>
        <taxon>Lachnospirales</taxon>
        <taxon>Lachnospiraceae</taxon>
        <taxon>Hungatella</taxon>
    </lineage>
</organism>
<dbReference type="Proteomes" id="UP001055091">
    <property type="component" value="Unassembled WGS sequence"/>
</dbReference>
<dbReference type="PANTHER" id="PTHR35529">
    <property type="entry name" value="MANGANESE EFFLUX PUMP MNTP-RELATED"/>
    <property type="match status" value="1"/>
</dbReference>
<feature type="transmembrane region" description="Helical" evidence="5">
    <location>
        <begin position="36"/>
        <end position="57"/>
    </location>
</feature>
<dbReference type="EMBL" id="BQNJ01000002">
    <property type="protein sequence ID" value="GKH03397.1"/>
    <property type="molecule type" value="Genomic_DNA"/>
</dbReference>
<keyword evidence="4 5" id="KW-0472">Membrane</keyword>
<sequence length="210" mass="22841">MTMFHILVLVLALCMDTFVASMAYGANKVHITWEKIVAMNAVCSGCLGIALAAGSILDDLVPETMTRTVCFISLFLLGIVKLLDYFIKKYINRHVSLHKGITFSFSGLRVIVNIYGDPMAADWDHSQSLSWKEVLFLSFAMSIDSLIAGALSAFLEIPVGLTMGTAFIMGIVVMAAGLFLGRKLAARCKCDLSWISGVLFMILAVTKSLS</sequence>
<keyword evidence="2 5" id="KW-0812">Transmembrane</keyword>
<accession>A0AA37NMH7</accession>
<dbReference type="PANTHER" id="PTHR35529:SF2">
    <property type="entry name" value="SPORULATION PROTEIN YTAF-RELATED"/>
    <property type="match status" value="1"/>
</dbReference>
<feature type="transmembrane region" description="Helical" evidence="5">
    <location>
        <begin position="134"/>
        <end position="155"/>
    </location>
</feature>
<evidence type="ECO:0000256" key="2">
    <source>
        <dbReference type="ARBA" id="ARBA00022692"/>
    </source>
</evidence>
<keyword evidence="3 5" id="KW-1133">Transmembrane helix</keyword>
<gene>
    <name evidence="6" type="ORF">CE91St55_53780</name>
</gene>
<dbReference type="AlphaFoldDB" id="A0AA37NMH7"/>
<evidence type="ECO:0000313" key="7">
    <source>
        <dbReference type="Proteomes" id="UP001055091"/>
    </source>
</evidence>
<protein>
    <submittedName>
        <fullName evidence="6">Sporulation membrane protein YtaF</fullName>
    </submittedName>
</protein>
<name>A0AA37NMH7_9FIRM</name>
<reference evidence="6" key="1">
    <citation type="submission" date="2022-01" db="EMBL/GenBank/DDBJ databases">
        <title>Novel bile acid biosynthetic pathways are enriched in the microbiome of centenarians.</title>
        <authorList>
            <person name="Sato Y."/>
            <person name="Atarashi K."/>
            <person name="Plichta R.D."/>
            <person name="Arai Y."/>
            <person name="Sasajima S."/>
            <person name="Kearney M.S."/>
            <person name="Suda W."/>
            <person name="Takeshita K."/>
            <person name="Sasaki T."/>
            <person name="Okamoto S."/>
            <person name="Skelly N.A."/>
            <person name="Okamura Y."/>
            <person name="Vlamakis H."/>
            <person name="Li Y."/>
            <person name="Tanoue T."/>
            <person name="Takei H."/>
            <person name="Nittono H."/>
            <person name="Narushima S."/>
            <person name="Irie J."/>
            <person name="Itoh H."/>
            <person name="Moriya K."/>
            <person name="Sugiura Y."/>
            <person name="Suematsu M."/>
            <person name="Moritoki N."/>
            <person name="Shibata S."/>
            <person name="Littman R.D."/>
            <person name="Fischbach A.M."/>
            <person name="Uwamino Y."/>
            <person name="Inoue T."/>
            <person name="Honda A."/>
            <person name="Hattori M."/>
            <person name="Murai T."/>
            <person name="Xavier J.R."/>
            <person name="Hirose N."/>
            <person name="Honda K."/>
        </authorList>
    </citation>
    <scope>NUCLEOTIDE SEQUENCE</scope>
    <source>
        <strain evidence="6">CE91-St55</strain>
    </source>
</reference>
<comment type="caution">
    <text evidence="6">The sequence shown here is derived from an EMBL/GenBank/DDBJ whole genome shotgun (WGS) entry which is preliminary data.</text>
</comment>
<feature type="transmembrane region" description="Helical" evidence="5">
    <location>
        <begin position="6"/>
        <end position="24"/>
    </location>
</feature>
<evidence type="ECO:0000256" key="3">
    <source>
        <dbReference type="ARBA" id="ARBA00022989"/>
    </source>
</evidence>
<feature type="transmembrane region" description="Helical" evidence="5">
    <location>
        <begin position="161"/>
        <end position="180"/>
    </location>
</feature>
<evidence type="ECO:0000256" key="1">
    <source>
        <dbReference type="ARBA" id="ARBA00022475"/>
    </source>
</evidence>
<evidence type="ECO:0000256" key="4">
    <source>
        <dbReference type="ARBA" id="ARBA00023136"/>
    </source>
</evidence>
<dbReference type="Pfam" id="PF02659">
    <property type="entry name" value="Mntp"/>
    <property type="match status" value="1"/>
</dbReference>
<evidence type="ECO:0000256" key="5">
    <source>
        <dbReference type="SAM" id="Phobius"/>
    </source>
</evidence>
<keyword evidence="1" id="KW-1003">Cell membrane</keyword>